<sequence length="293" mass="32561">MRTEREMTALILGVAERDSRVRAVFMNGSRANPNAPRDIFQDYDIVYVVEETASFRAQPGWVDVFGERLVMQTPDEMDHAAGQPTDLARCYGYLMQFADGNRIDLRLMTLSRALEECQSDSQTIVLLDKDGILPPLPLPSDTAYHIRRPDQTAFAGCCNEFWWTLPYVAKGLWRGRVTYALDTLNACVRPQLLHMLSWLAGTRTGFAVSAGKSGADLPAYLPAGCWERYLSTYADAEPGHVWAAVFAAAPLFLDAAHQTAEALALPVNEAEAEGSLRYLYRVCELPADASEIF</sequence>
<dbReference type="InterPro" id="IPR043519">
    <property type="entry name" value="NT_sf"/>
</dbReference>
<dbReference type="RefSeq" id="WP_050004642.1">
    <property type="nucleotide sequence ID" value="NZ_CATXDA010000063.1"/>
</dbReference>
<dbReference type="Proteomes" id="UP000053433">
    <property type="component" value="Unassembled WGS sequence"/>
</dbReference>
<dbReference type="AlphaFoldDB" id="A0A0D8J5A0"/>
<evidence type="ECO:0000313" key="3">
    <source>
        <dbReference type="EMBL" id="MTS51190.1"/>
    </source>
</evidence>
<reference evidence="1" key="1">
    <citation type="submission" date="2015-02" db="EMBL/GenBank/DDBJ databases">
        <title>A novel member of the family Ruminococcaceae isolated from human feces.</title>
        <authorList>
            <person name="Shkoporov A.N."/>
            <person name="Chaplin A.V."/>
            <person name="Motuzova O.V."/>
            <person name="Kafarskaia L.I."/>
            <person name="Khokhlova E.V."/>
            <person name="Efimov B.A."/>
        </authorList>
    </citation>
    <scope>NUCLEOTIDE SEQUENCE [LARGE SCALE GENOMIC DNA]</scope>
    <source>
        <strain evidence="1">585-1</strain>
    </source>
</reference>
<dbReference type="Pfam" id="PF04439">
    <property type="entry name" value="Adenyl_transf"/>
    <property type="match status" value="1"/>
</dbReference>
<comment type="caution">
    <text evidence="1">The sequence shown here is derived from an EMBL/GenBank/DDBJ whole genome shotgun (WGS) entry which is preliminary data.</text>
</comment>
<keyword evidence="1" id="KW-0808">Transferase</keyword>
<evidence type="ECO:0000313" key="6">
    <source>
        <dbReference type="Proteomes" id="UP000449193"/>
    </source>
</evidence>
<accession>A0A0D8J5A0</accession>
<protein>
    <submittedName>
        <fullName evidence="3">Aminoglycoside 6-adenylyltransferase</fullName>
    </submittedName>
    <submittedName>
        <fullName evidence="1">Aminoglycoside adenylyltransferase</fullName>
    </submittedName>
</protein>
<evidence type="ECO:0000313" key="2">
    <source>
        <dbReference type="EMBL" id="KUE75084.1"/>
    </source>
</evidence>
<dbReference type="Gene3D" id="1.20.120.330">
    <property type="entry name" value="Nucleotidyltransferases domain 2"/>
    <property type="match status" value="1"/>
</dbReference>
<organism evidence="1 4">
    <name type="scientific">Ruthenibacterium lactatiformans</name>
    <dbReference type="NCBI Taxonomy" id="1550024"/>
    <lineage>
        <taxon>Bacteria</taxon>
        <taxon>Bacillati</taxon>
        <taxon>Bacillota</taxon>
        <taxon>Clostridia</taxon>
        <taxon>Eubacteriales</taxon>
        <taxon>Oscillospiraceae</taxon>
        <taxon>Ruthenibacterium</taxon>
    </lineage>
</organism>
<gene>
    <name evidence="2" type="ORF">ASJ35_15670</name>
    <name evidence="3" type="ORF">GMD52_06525</name>
    <name evidence="1" type="ORF">TQ39_03980</name>
</gene>
<dbReference type="InterPro" id="IPR007530">
    <property type="entry name" value="Aminoglycoside_adenylylTfrase"/>
</dbReference>
<dbReference type="Proteomes" id="UP000449193">
    <property type="component" value="Unassembled WGS sequence"/>
</dbReference>
<dbReference type="SUPFAM" id="SSF81301">
    <property type="entry name" value="Nucleotidyltransferase"/>
    <property type="match status" value="1"/>
</dbReference>
<accession>A0A0W7TMM2</accession>
<evidence type="ECO:0000313" key="5">
    <source>
        <dbReference type="Proteomes" id="UP000053433"/>
    </source>
</evidence>
<name>A0A0D8J5A0_9FIRM</name>
<dbReference type="EMBL" id="WMZR01000006">
    <property type="protein sequence ID" value="MTS51190.1"/>
    <property type="molecule type" value="Genomic_DNA"/>
</dbReference>
<keyword evidence="1" id="KW-0548">Nucleotidyltransferase</keyword>
<dbReference type="PATRIC" id="fig|1550024.3.peg.892"/>
<dbReference type="Gene3D" id="3.30.460.10">
    <property type="entry name" value="Beta Polymerase, domain 2"/>
    <property type="match status" value="1"/>
</dbReference>
<evidence type="ECO:0000313" key="4">
    <source>
        <dbReference type="Proteomes" id="UP000032483"/>
    </source>
</evidence>
<dbReference type="GeneID" id="42855794"/>
<dbReference type="SUPFAM" id="SSF81631">
    <property type="entry name" value="PAP/OAS1 substrate-binding domain"/>
    <property type="match status" value="1"/>
</dbReference>
<dbReference type="EMBL" id="LMUA01000030">
    <property type="protein sequence ID" value="KUE75084.1"/>
    <property type="molecule type" value="Genomic_DNA"/>
</dbReference>
<evidence type="ECO:0000313" key="1">
    <source>
        <dbReference type="EMBL" id="KJF40978.1"/>
    </source>
</evidence>
<keyword evidence="4" id="KW-1185">Reference proteome</keyword>
<dbReference type="GO" id="GO:0016779">
    <property type="term" value="F:nucleotidyltransferase activity"/>
    <property type="evidence" value="ECO:0007669"/>
    <property type="project" value="UniProtKB-KW"/>
</dbReference>
<dbReference type="Proteomes" id="UP000032483">
    <property type="component" value="Unassembled WGS sequence"/>
</dbReference>
<reference evidence="3 6" key="3">
    <citation type="journal article" date="2019" name="Nat. Med.">
        <title>A library of human gut bacterial isolates paired with longitudinal multiomics data enables mechanistic microbiome research.</title>
        <authorList>
            <person name="Poyet M."/>
            <person name="Groussin M."/>
            <person name="Gibbons S.M."/>
            <person name="Avila-Pacheco J."/>
            <person name="Jiang X."/>
            <person name="Kearney S.M."/>
            <person name="Perrotta A.R."/>
            <person name="Berdy B."/>
            <person name="Zhao S."/>
            <person name="Lieberman T.D."/>
            <person name="Swanson P.K."/>
            <person name="Smith M."/>
            <person name="Roesemann S."/>
            <person name="Alexander J.E."/>
            <person name="Rich S.A."/>
            <person name="Livny J."/>
            <person name="Vlamakis H."/>
            <person name="Clish C."/>
            <person name="Bullock K."/>
            <person name="Deik A."/>
            <person name="Scott J."/>
            <person name="Pierce K.A."/>
            <person name="Xavier R.J."/>
            <person name="Alm E.J."/>
        </authorList>
    </citation>
    <scope>NUCLEOTIDE SEQUENCE [LARGE SCALE GENOMIC DNA]</scope>
    <source>
        <strain evidence="3 6">BIOML-A7</strain>
    </source>
</reference>
<dbReference type="EMBL" id="JXXK01000003">
    <property type="protein sequence ID" value="KJF40978.1"/>
    <property type="molecule type" value="Genomic_DNA"/>
</dbReference>
<proteinExistence type="predicted"/>
<reference evidence="2 5" key="2">
    <citation type="submission" date="2015-10" db="EMBL/GenBank/DDBJ databases">
        <title>A novel member of the family Ruminococcaceae isolated from human faeces.</title>
        <authorList>
            <person name="Shkoporov A.N."/>
            <person name="Chaplin A.V."/>
            <person name="Motuzova O.V."/>
            <person name="Kafarskaia L.I."/>
            <person name="Efimov B.A."/>
        </authorList>
    </citation>
    <scope>NUCLEOTIDE SEQUENCE [LARGE SCALE GENOMIC DNA]</scope>
    <source>
        <strain evidence="2 5">668</strain>
    </source>
</reference>